<feature type="region of interest" description="Disordered" evidence="1">
    <location>
        <begin position="1"/>
        <end position="34"/>
    </location>
</feature>
<sequence length="85" mass="9139">MSNEAGPSKRRRMLPTTVLEDTASEGSKSPGNDGISVALPRIYEARASIIGLQTRPLRNKNATGDLIETIAPPGKYGAIEDKQFL</sequence>
<evidence type="ECO:0000313" key="3">
    <source>
        <dbReference type="EMBL" id="KAG5977373.1"/>
    </source>
</evidence>
<dbReference type="AlphaFoldDB" id="A0A9P7N0E3"/>
<dbReference type="Proteomes" id="UP000742024">
    <property type="component" value="Unassembled WGS sequence"/>
</dbReference>
<dbReference type="EMBL" id="SRPR01000001">
    <property type="protein sequence ID" value="KAG5969173.1"/>
    <property type="molecule type" value="Genomic_DNA"/>
</dbReference>
<evidence type="ECO:0000313" key="4">
    <source>
        <dbReference type="Proteomes" id="UP000742024"/>
    </source>
</evidence>
<gene>
    <name evidence="3" type="ORF">E4U56_008201</name>
    <name evidence="2" type="ORF">E4U57_000039</name>
</gene>
<keyword evidence="4" id="KW-1185">Reference proteome</keyword>
<organism evidence="3 5">
    <name type="scientific">Claviceps arundinis</name>
    <dbReference type="NCBI Taxonomy" id="1623583"/>
    <lineage>
        <taxon>Eukaryota</taxon>
        <taxon>Fungi</taxon>
        <taxon>Dikarya</taxon>
        <taxon>Ascomycota</taxon>
        <taxon>Pezizomycotina</taxon>
        <taxon>Sordariomycetes</taxon>
        <taxon>Hypocreomycetidae</taxon>
        <taxon>Hypocreales</taxon>
        <taxon>Clavicipitaceae</taxon>
        <taxon>Claviceps</taxon>
    </lineage>
</organism>
<reference evidence="3 4" key="1">
    <citation type="journal article" date="2020" name="bioRxiv">
        <title>Whole genome comparisons of ergot fungi reveals the divergence and evolution of species within the genus Claviceps are the result of varying mechanisms driving genome evolution and host range expansion.</title>
        <authorList>
            <person name="Wyka S.A."/>
            <person name="Mondo S.J."/>
            <person name="Liu M."/>
            <person name="Dettman J."/>
            <person name="Nalam V."/>
            <person name="Broders K.D."/>
        </authorList>
    </citation>
    <scope>NUCLEOTIDE SEQUENCE</scope>
    <source>
        <strain evidence="3">CCC 1102</strain>
        <strain evidence="2 4">LM583</strain>
    </source>
</reference>
<dbReference type="Proteomes" id="UP000784919">
    <property type="component" value="Unassembled WGS sequence"/>
</dbReference>
<evidence type="ECO:0000313" key="2">
    <source>
        <dbReference type="EMBL" id="KAG5969173.1"/>
    </source>
</evidence>
<protein>
    <submittedName>
        <fullName evidence="3">Uncharacterized protein</fullName>
    </submittedName>
</protein>
<evidence type="ECO:0000313" key="5">
    <source>
        <dbReference type="Proteomes" id="UP000784919"/>
    </source>
</evidence>
<accession>A0A9P7N0E3</accession>
<dbReference type="EMBL" id="SRPS01000009">
    <property type="protein sequence ID" value="KAG5977373.1"/>
    <property type="molecule type" value="Genomic_DNA"/>
</dbReference>
<dbReference type="OrthoDB" id="10459073at2759"/>
<proteinExistence type="predicted"/>
<name>A0A9P7N0E3_9HYPO</name>
<comment type="caution">
    <text evidence="3">The sequence shown here is derived from an EMBL/GenBank/DDBJ whole genome shotgun (WGS) entry which is preliminary data.</text>
</comment>
<evidence type="ECO:0000256" key="1">
    <source>
        <dbReference type="SAM" id="MobiDB-lite"/>
    </source>
</evidence>